<dbReference type="CDD" id="cd02588">
    <property type="entry name" value="HAD_L2-DEX"/>
    <property type="match status" value="1"/>
</dbReference>
<dbReference type="PANTHER" id="PTHR43316">
    <property type="entry name" value="HYDROLASE, HALOACID DELAHOGENASE-RELATED"/>
    <property type="match status" value="1"/>
</dbReference>
<sequence>MSVIVFDAYGTLFNVDALQSVAAQFVGERADEFQRVWRDKQLAYAWRSTLMNRYQDFDKLTQQAFLFTLRSMGVHNEQIACAKLIEAHDSLPVYDDVKTTLDALNATSHKLVVLSNGTFRALQKLASAENILFSFDYLLSSAPLRTYKPARAAYQLVIDTTHCEKTDVIFVSSNGWDISGAKAFGFHSIWCNRQNAVSDTLGPQPDNIITDLHELPSLLQS</sequence>
<proteinExistence type="inferred from homology"/>
<dbReference type="InterPro" id="IPR023198">
    <property type="entry name" value="PGP-like_dom2"/>
</dbReference>
<dbReference type="InterPro" id="IPR051540">
    <property type="entry name" value="S-2-haloacid_dehalogenase"/>
</dbReference>
<dbReference type="PRINTS" id="PR00413">
    <property type="entry name" value="HADHALOGNASE"/>
</dbReference>
<comment type="caution">
    <text evidence="3">The sequence shown here is derived from an EMBL/GenBank/DDBJ whole genome shotgun (WGS) entry which is preliminary data.</text>
</comment>
<accession>A0ABW4JPT9</accession>
<dbReference type="SFLD" id="SFLDG01129">
    <property type="entry name" value="C1.5:_HAD__Beta-PGM__Phosphata"/>
    <property type="match status" value="1"/>
</dbReference>
<dbReference type="NCBIfam" id="TIGR01493">
    <property type="entry name" value="HAD-SF-IA-v2"/>
    <property type="match status" value="1"/>
</dbReference>
<dbReference type="Proteomes" id="UP001597079">
    <property type="component" value="Unassembled WGS sequence"/>
</dbReference>
<dbReference type="RefSeq" id="WP_377945771.1">
    <property type="nucleotide sequence ID" value="NZ_JBHUCX010000099.1"/>
</dbReference>
<name>A0ABW4JPT9_9BACL</name>
<dbReference type="Gene3D" id="1.10.150.240">
    <property type="entry name" value="Putative phosphatase, domain 2"/>
    <property type="match status" value="1"/>
</dbReference>
<dbReference type="SFLD" id="SFLDS00003">
    <property type="entry name" value="Haloacid_Dehalogenase"/>
    <property type="match status" value="1"/>
</dbReference>
<reference evidence="4" key="1">
    <citation type="journal article" date="2019" name="Int. J. Syst. Evol. Microbiol.">
        <title>The Global Catalogue of Microorganisms (GCM) 10K type strain sequencing project: providing services to taxonomists for standard genome sequencing and annotation.</title>
        <authorList>
            <consortium name="The Broad Institute Genomics Platform"/>
            <consortium name="The Broad Institute Genome Sequencing Center for Infectious Disease"/>
            <person name="Wu L."/>
            <person name="Ma J."/>
        </authorList>
    </citation>
    <scope>NUCLEOTIDE SEQUENCE [LARGE SCALE GENOMIC DNA]</scope>
    <source>
        <strain evidence="4">CGMCC 1.12286</strain>
    </source>
</reference>
<dbReference type="InterPro" id="IPR006439">
    <property type="entry name" value="HAD-SF_hydro_IA"/>
</dbReference>
<comment type="similarity">
    <text evidence="1">Belongs to the HAD-like hydrolase superfamily. S-2-haloalkanoic acid dehalogenase family.</text>
</comment>
<dbReference type="InterPro" id="IPR023214">
    <property type="entry name" value="HAD_sf"/>
</dbReference>
<protein>
    <submittedName>
        <fullName evidence="3">Haloacid dehalogenase type II</fullName>
    </submittedName>
</protein>
<evidence type="ECO:0000313" key="3">
    <source>
        <dbReference type="EMBL" id="MFD1677850.1"/>
    </source>
</evidence>
<keyword evidence="4" id="KW-1185">Reference proteome</keyword>
<evidence type="ECO:0000256" key="1">
    <source>
        <dbReference type="ARBA" id="ARBA00008106"/>
    </source>
</evidence>
<dbReference type="EMBL" id="JBHUCX010000099">
    <property type="protein sequence ID" value="MFD1677850.1"/>
    <property type="molecule type" value="Genomic_DNA"/>
</dbReference>
<keyword evidence="2" id="KW-0378">Hydrolase</keyword>
<evidence type="ECO:0000256" key="2">
    <source>
        <dbReference type="ARBA" id="ARBA00022801"/>
    </source>
</evidence>
<dbReference type="Gene3D" id="3.40.50.1000">
    <property type="entry name" value="HAD superfamily/HAD-like"/>
    <property type="match status" value="1"/>
</dbReference>
<gene>
    <name evidence="3" type="ORF">ACFSB2_24610</name>
</gene>
<dbReference type="SUPFAM" id="SSF56784">
    <property type="entry name" value="HAD-like"/>
    <property type="match status" value="1"/>
</dbReference>
<dbReference type="PANTHER" id="PTHR43316:SF3">
    <property type="entry name" value="HALOACID DEHALOGENASE, TYPE II (AFU_ORTHOLOGUE AFUA_2G07750)-RELATED"/>
    <property type="match status" value="1"/>
</dbReference>
<organism evidence="3 4">
    <name type="scientific">Alicyclobacillus fodiniaquatilis</name>
    <dbReference type="NCBI Taxonomy" id="1661150"/>
    <lineage>
        <taxon>Bacteria</taxon>
        <taxon>Bacillati</taxon>
        <taxon>Bacillota</taxon>
        <taxon>Bacilli</taxon>
        <taxon>Bacillales</taxon>
        <taxon>Alicyclobacillaceae</taxon>
        <taxon>Alicyclobacillus</taxon>
    </lineage>
</organism>
<dbReference type="InterPro" id="IPR006328">
    <property type="entry name" value="2-HAD"/>
</dbReference>
<dbReference type="Pfam" id="PF00702">
    <property type="entry name" value="Hydrolase"/>
    <property type="match status" value="1"/>
</dbReference>
<dbReference type="InterPro" id="IPR036412">
    <property type="entry name" value="HAD-like_sf"/>
</dbReference>
<evidence type="ECO:0000313" key="4">
    <source>
        <dbReference type="Proteomes" id="UP001597079"/>
    </source>
</evidence>
<dbReference type="NCBIfam" id="TIGR01428">
    <property type="entry name" value="HAD_type_II"/>
    <property type="match status" value="1"/>
</dbReference>